<organism evidence="1 2">
    <name type="scientific">Ancylobacter aquaticus</name>
    <dbReference type="NCBI Taxonomy" id="100"/>
    <lineage>
        <taxon>Bacteria</taxon>
        <taxon>Pseudomonadati</taxon>
        <taxon>Pseudomonadota</taxon>
        <taxon>Alphaproteobacteria</taxon>
        <taxon>Hyphomicrobiales</taxon>
        <taxon>Xanthobacteraceae</taxon>
        <taxon>Ancylobacter</taxon>
    </lineage>
</organism>
<keyword evidence="1" id="KW-0378">Hydrolase</keyword>
<sequence length="165" mass="17841">MLLAIHGEIDTSTRDRVYAALEAAQFAAELHIDIDSCGGQPGAAIDIYAAIISYPAITKTAVIRNAESAALLIAMAADHRCAVPGARITLHRAAGEPEPGLRWTADMHAASADFLNWLDTEMARLLAIRTGTPGEAFETEMQSEDSSSLVWCLDNRVIHEIRDIK</sequence>
<reference evidence="1 2" key="1">
    <citation type="submission" date="2019-03" db="EMBL/GenBank/DDBJ databases">
        <title>Genomic Encyclopedia of Type Strains, Phase IV (KMG-IV): sequencing the most valuable type-strain genomes for metagenomic binning, comparative biology and taxonomic classification.</title>
        <authorList>
            <person name="Goeker M."/>
        </authorList>
    </citation>
    <scope>NUCLEOTIDE SEQUENCE [LARGE SCALE GENOMIC DNA]</scope>
    <source>
        <strain evidence="1 2">DSM 101</strain>
    </source>
</reference>
<dbReference type="InterPro" id="IPR023562">
    <property type="entry name" value="ClpP/TepA"/>
</dbReference>
<dbReference type="EMBL" id="SMFY01000001">
    <property type="protein sequence ID" value="TCK31232.1"/>
    <property type="molecule type" value="Genomic_DNA"/>
</dbReference>
<protein>
    <submittedName>
        <fullName evidence="1">ClpP protease-like protein</fullName>
    </submittedName>
</protein>
<dbReference type="InterPro" id="IPR029045">
    <property type="entry name" value="ClpP/crotonase-like_dom_sf"/>
</dbReference>
<dbReference type="AlphaFoldDB" id="A0A4R1IHX4"/>
<dbReference type="GO" id="GO:0006508">
    <property type="term" value="P:proteolysis"/>
    <property type="evidence" value="ECO:0007669"/>
    <property type="project" value="UniProtKB-KW"/>
</dbReference>
<name>A0A4R1IHX4_ANCAQ</name>
<gene>
    <name evidence="1" type="ORF">EV667_1338</name>
</gene>
<proteinExistence type="predicted"/>
<dbReference type="GO" id="GO:0008233">
    <property type="term" value="F:peptidase activity"/>
    <property type="evidence" value="ECO:0007669"/>
    <property type="project" value="UniProtKB-KW"/>
</dbReference>
<dbReference type="SUPFAM" id="SSF52096">
    <property type="entry name" value="ClpP/crotonase"/>
    <property type="match status" value="1"/>
</dbReference>
<dbReference type="Pfam" id="PF00574">
    <property type="entry name" value="CLP_protease"/>
    <property type="match status" value="1"/>
</dbReference>
<evidence type="ECO:0000313" key="2">
    <source>
        <dbReference type="Proteomes" id="UP000295030"/>
    </source>
</evidence>
<keyword evidence="1" id="KW-0645">Protease</keyword>
<dbReference type="Proteomes" id="UP000295030">
    <property type="component" value="Unassembled WGS sequence"/>
</dbReference>
<accession>A0A4R1IHX4</accession>
<dbReference type="Gene3D" id="3.90.226.10">
    <property type="entry name" value="2-enoyl-CoA Hydratase, Chain A, domain 1"/>
    <property type="match status" value="1"/>
</dbReference>
<keyword evidence="2" id="KW-1185">Reference proteome</keyword>
<comment type="caution">
    <text evidence="1">The sequence shown here is derived from an EMBL/GenBank/DDBJ whole genome shotgun (WGS) entry which is preliminary data.</text>
</comment>
<evidence type="ECO:0000313" key="1">
    <source>
        <dbReference type="EMBL" id="TCK31232.1"/>
    </source>
</evidence>